<evidence type="ECO:0000313" key="3">
    <source>
        <dbReference type="EMBL" id="TMQ58832.1"/>
    </source>
</evidence>
<organism evidence="3 4">
    <name type="scientific">Eiseniibacteriota bacterium</name>
    <dbReference type="NCBI Taxonomy" id="2212470"/>
    <lineage>
        <taxon>Bacteria</taxon>
        <taxon>Candidatus Eiseniibacteriota</taxon>
    </lineage>
</organism>
<keyword evidence="3" id="KW-0378">Hydrolase</keyword>
<dbReference type="AlphaFoldDB" id="A0A538T5B7"/>
<feature type="domain" description="HNH nuclease" evidence="2">
    <location>
        <begin position="95"/>
        <end position="132"/>
    </location>
</feature>
<reference evidence="3 4" key="1">
    <citation type="journal article" date="2019" name="Nat. Microbiol.">
        <title>Mediterranean grassland soil C-N compound turnover is dependent on rainfall and depth, and is mediated by genomically divergent microorganisms.</title>
        <authorList>
            <person name="Diamond S."/>
            <person name="Andeer P.F."/>
            <person name="Li Z."/>
            <person name="Crits-Christoph A."/>
            <person name="Burstein D."/>
            <person name="Anantharaman K."/>
            <person name="Lane K.R."/>
            <person name="Thomas B.C."/>
            <person name="Pan C."/>
            <person name="Northen T.R."/>
            <person name="Banfield J.F."/>
        </authorList>
    </citation>
    <scope>NUCLEOTIDE SEQUENCE [LARGE SCALE GENOMIC DNA]</scope>
    <source>
        <strain evidence="3">WS_6</strain>
    </source>
</reference>
<keyword evidence="3" id="KW-0255">Endonuclease</keyword>
<evidence type="ECO:0000259" key="2">
    <source>
        <dbReference type="Pfam" id="PF13395"/>
    </source>
</evidence>
<protein>
    <submittedName>
        <fullName evidence="3">HNH endonuclease</fullName>
    </submittedName>
</protein>
<dbReference type="PANTHER" id="PTHR33427:SF2">
    <property type="entry name" value="TRICHOHYALIN"/>
    <property type="match status" value="1"/>
</dbReference>
<evidence type="ECO:0000256" key="1">
    <source>
        <dbReference type="SAM" id="MobiDB-lite"/>
    </source>
</evidence>
<dbReference type="EMBL" id="VBOW01000029">
    <property type="protein sequence ID" value="TMQ58832.1"/>
    <property type="molecule type" value="Genomic_DNA"/>
</dbReference>
<dbReference type="Gene3D" id="1.10.30.50">
    <property type="match status" value="1"/>
</dbReference>
<dbReference type="InterPro" id="IPR003615">
    <property type="entry name" value="HNH_nuc"/>
</dbReference>
<comment type="caution">
    <text evidence="3">The sequence shown here is derived from an EMBL/GenBank/DDBJ whole genome shotgun (WGS) entry which is preliminary data.</text>
</comment>
<sequence length="140" mass="15304">MNGSHGSGAFRKLPRAPPAINSFIRPSNRRSSTSTKESKMRYRNTTVSGGSFDPSIINAVWNKGRAIAGHDPNVERIDACGALIRKAAYGMQTNSGWEIDHITPVAANGTDALSNLQPLQWENNRHKSDKLQWSCAVSAR</sequence>
<dbReference type="Pfam" id="PF13395">
    <property type="entry name" value="HNH_4"/>
    <property type="match status" value="1"/>
</dbReference>
<dbReference type="PANTHER" id="PTHR33427">
    <property type="entry name" value="HNH ENDONUCLEASE"/>
    <property type="match status" value="1"/>
</dbReference>
<proteinExistence type="predicted"/>
<gene>
    <name evidence="3" type="ORF">E6K76_06830</name>
</gene>
<name>A0A538T5B7_UNCEI</name>
<dbReference type="CDD" id="cd00085">
    <property type="entry name" value="HNHc"/>
    <property type="match status" value="1"/>
</dbReference>
<evidence type="ECO:0000313" key="4">
    <source>
        <dbReference type="Proteomes" id="UP000316852"/>
    </source>
</evidence>
<keyword evidence="3" id="KW-0540">Nuclease</keyword>
<dbReference type="Proteomes" id="UP000316852">
    <property type="component" value="Unassembled WGS sequence"/>
</dbReference>
<feature type="region of interest" description="Disordered" evidence="1">
    <location>
        <begin position="1"/>
        <end position="46"/>
    </location>
</feature>
<dbReference type="GO" id="GO:0004519">
    <property type="term" value="F:endonuclease activity"/>
    <property type="evidence" value="ECO:0007669"/>
    <property type="project" value="UniProtKB-KW"/>
</dbReference>
<accession>A0A538T5B7</accession>